<accession>A0A1J1HF11</accession>
<organism evidence="1 2">
    <name type="scientific">Clunio marinus</name>
    <dbReference type="NCBI Taxonomy" id="568069"/>
    <lineage>
        <taxon>Eukaryota</taxon>
        <taxon>Metazoa</taxon>
        <taxon>Ecdysozoa</taxon>
        <taxon>Arthropoda</taxon>
        <taxon>Hexapoda</taxon>
        <taxon>Insecta</taxon>
        <taxon>Pterygota</taxon>
        <taxon>Neoptera</taxon>
        <taxon>Endopterygota</taxon>
        <taxon>Diptera</taxon>
        <taxon>Nematocera</taxon>
        <taxon>Chironomoidea</taxon>
        <taxon>Chironomidae</taxon>
        <taxon>Clunio</taxon>
    </lineage>
</organism>
<keyword evidence="2" id="KW-1185">Reference proteome</keyword>
<evidence type="ECO:0000313" key="2">
    <source>
        <dbReference type="Proteomes" id="UP000183832"/>
    </source>
</evidence>
<proteinExistence type="predicted"/>
<evidence type="ECO:0000313" key="1">
    <source>
        <dbReference type="EMBL" id="CRK86427.1"/>
    </source>
</evidence>
<dbReference type="AlphaFoldDB" id="A0A1J1HF11"/>
<name>A0A1J1HF11_9DIPT</name>
<protein>
    <submittedName>
        <fullName evidence="1">CLUMA_CG000321, isoform A</fullName>
    </submittedName>
</protein>
<dbReference type="EMBL" id="CVRI01000001">
    <property type="protein sequence ID" value="CRK86427.1"/>
    <property type="molecule type" value="Genomic_DNA"/>
</dbReference>
<dbReference type="Proteomes" id="UP000183832">
    <property type="component" value="Unassembled WGS sequence"/>
</dbReference>
<gene>
    <name evidence="1" type="ORF">CLUMA_CG000321</name>
</gene>
<reference evidence="1 2" key="1">
    <citation type="submission" date="2015-04" db="EMBL/GenBank/DDBJ databases">
        <authorList>
            <person name="Syromyatnikov M.Y."/>
            <person name="Popov V.N."/>
        </authorList>
    </citation>
    <scope>NUCLEOTIDE SEQUENCE [LARGE SCALE GENOMIC DNA]</scope>
</reference>
<sequence>MNSCLTKEFRQTFHLIRHLFRREKLNPKSKNWFKKHLKEKWKEWEDKDISESSLLSHTIYDDA</sequence>